<gene>
    <name evidence="2" type="ORF">PG986_003112</name>
</gene>
<feature type="region of interest" description="Disordered" evidence="1">
    <location>
        <begin position="243"/>
        <end position="272"/>
    </location>
</feature>
<evidence type="ECO:0000256" key="1">
    <source>
        <dbReference type="SAM" id="MobiDB-lite"/>
    </source>
</evidence>
<evidence type="ECO:0000313" key="2">
    <source>
        <dbReference type="EMBL" id="KAK7962287.1"/>
    </source>
</evidence>
<dbReference type="GeneID" id="92072396"/>
<accession>A0ABR1QQR1</accession>
<sequence length="272" mass="30659">MARKQQRPKDMVPAINLPQYGMPPFPFNPYPAFGGGMPYVSPNGAPFVVHPFASSVDLPRPYTVAKKDHRDGIAGEPGPWDVGKTPSDIDSMLSAAERVCTAARNIYEQSKESANIYQRLKNFDDDVEKVKDYIGDNFLQQIWTKKMEKLQRDKTKGPPRMQLASQQENLAESFDELDAAARDLVDKLPRSHHQYDSRKAALDQLRQAGERVRESSGKASTSKEAYDDLMKDLKSITTMTDPTKSAIYRFEKPEVGSKDQEQSHDDMDDEDA</sequence>
<name>A0ABR1QQR1_9PEZI</name>
<comment type="caution">
    <text evidence="2">The sequence shown here is derived from an EMBL/GenBank/DDBJ whole genome shotgun (WGS) entry which is preliminary data.</text>
</comment>
<dbReference type="RefSeq" id="XP_066704398.1">
    <property type="nucleotide sequence ID" value="XM_066839334.1"/>
</dbReference>
<proteinExistence type="predicted"/>
<organism evidence="2 3">
    <name type="scientific">Apiospora aurea</name>
    <dbReference type="NCBI Taxonomy" id="335848"/>
    <lineage>
        <taxon>Eukaryota</taxon>
        <taxon>Fungi</taxon>
        <taxon>Dikarya</taxon>
        <taxon>Ascomycota</taxon>
        <taxon>Pezizomycotina</taxon>
        <taxon>Sordariomycetes</taxon>
        <taxon>Xylariomycetidae</taxon>
        <taxon>Amphisphaeriales</taxon>
        <taxon>Apiosporaceae</taxon>
        <taxon>Apiospora</taxon>
    </lineage>
</organism>
<dbReference type="EMBL" id="JAQQWE010000002">
    <property type="protein sequence ID" value="KAK7962287.1"/>
    <property type="molecule type" value="Genomic_DNA"/>
</dbReference>
<dbReference type="Proteomes" id="UP001391051">
    <property type="component" value="Unassembled WGS sequence"/>
</dbReference>
<feature type="region of interest" description="Disordered" evidence="1">
    <location>
        <begin position="204"/>
        <end position="227"/>
    </location>
</feature>
<reference evidence="2 3" key="1">
    <citation type="submission" date="2023-01" db="EMBL/GenBank/DDBJ databases">
        <title>Analysis of 21 Apiospora genomes using comparative genomics revels a genus with tremendous synthesis potential of carbohydrate active enzymes and secondary metabolites.</title>
        <authorList>
            <person name="Sorensen T."/>
        </authorList>
    </citation>
    <scope>NUCLEOTIDE SEQUENCE [LARGE SCALE GENOMIC DNA]</scope>
    <source>
        <strain evidence="2 3">CBS 24483</strain>
    </source>
</reference>
<keyword evidence="3" id="KW-1185">Reference proteome</keyword>
<evidence type="ECO:0000313" key="3">
    <source>
        <dbReference type="Proteomes" id="UP001391051"/>
    </source>
</evidence>
<protein>
    <submittedName>
        <fullName evidence="2">Uncharacterized protein</fullName>
    </submittedName>
</protein>
<feature type="compositionally biased region" description="Basic and acidic residues" evidence="1">
    <location>
        <begin position="249"/>
        <end position="265"/>
    </location>
</feature>